<feature type="domain" description="Ubiquitin-like" evidence="3">
    <location>
        <begin position="238"/>
        <end position="298"/>
    </location>
</feature>
<dbReference type="SMART" id="SM00213">
    <property type="entry name" value="UBQ"/>
    <property type="match status" value="2"/>
</dbReference>
<dbReference type="OrthoDB" id="309350at2759"/>
<comment type="caution">
    <text evidence="4">The sequence shown here is derived from an EMBL/GenBank/DDBJ whole genome shotgun (WGS) entry which is preliminary data.</text>
</comment>
<evidence type="ECO:0000313" key="4">
    <source>
        <dbReference type="EMBL" id="CAD8191125.1"/>
    </source>
</evidence>
<dbReference type="PROSITE" id="PS50053">
    <property type="entry name" value="UBIQUITIN_2"/>
    <property type="match status" value="2"/>
</dbReference>
<sequence>MLQNEDFCTYHPQYPIQMISLNPIIFPQRKICCQCLLSCIDQNDLQENGLITFEDFYNKLEQQRNKIIKINKIQQTILKSMNEYYQQCKIILDENLLNLMKIQTEIEKLLSQGQRPLPQSEIKMFSDILIHDFDYNQKIIEDLKNNLDSAQKEILNKLNKFKEENSINIQVNIKVHEKQNQNIITIPIHYKVQEQKWRFGNADDQIYVNKKEITNLNTTFFQNNIQSNETLIIKNNKIVIFLKDKQYQIFQLKLLLSETILTIKQYVQQKEGINPSEQKIIYSGRVLQDYEKLEDLNLYQYIKLFDNEATLLLDINKTKINLFSIDEKPHFIKLNPKFTFENIIHEIQYHFDIPYKMISSILFNNTPLQQNQKIQDLVEIQTQPFELTIKLSRPIILAKTLSGKIIIINSQEFETIQNIKKEIENNYNIPISHQYIYYKNDLLDNSMSLIKIGIKQLDMININFLLDENFTQKFSIQVNNFYNKWRLIQIQPFLEVINSLSDIEIVGIPSSQASCFIKGVRVTDGKNFSDFNMKKNDIICFGLKFQAYSY</sequence>
<evidence type="ECO:0000313" key="5">
    <source>
        <dbReference type="Proteomes" id="UP000689195"/>
    </source>
</evidence>
<dbReference type="Pfam" id="PF00240">
    <property type="entry name" value="ubiquitin"/>
    <property type="match status" value="2"/>
</dbReference>
<dbReference type="Proteomes" id="UP000689195">
    <property type="component" value="Unassembled WGS sequence"/>
</dbReference>
<dbReference type="EMBL" id="CAJJDO010000098">
    <property type="protein sequence ID" value="CAD8191125.1"/>
    <property type="molecule type" value="Genomic_DNA"/>
</dbReference>
<evidence type="ECO:0000256" key="1">
    <source>
        <dbReference type="ARBA" id="ARBA00004496"/>
    </source>
</evidence>
<keyword evidence="5" id="KW-1185">Reference proteome</keyword>
<proteinExistence type="predicted"/>
<dbReference type="GO" id="GO:0071818">
    <property type="term" value="C:BAT3 complex"/>
    <property type="evidence" value="ECO:0007669"/>
    <property type="project" value="TreeGrafter"/>
</dbReference>
<dbReference type="CDD" id="cd17039">
    <property type="entry name" value="Ubl_ubiquitin_like"/>
    <property type="match status" value="2"/>
</dbReference>
<dbReference type="AlphaFoldDB" id="A0A8S1WRY6"/>
<reference evidence="4" key="1">
    <citation type="submission" date="2021-01" db="EMBL/GenBank/DDBJ databases">
        <authorList>
            <consortium name="Genoscope - CEA"/>
            <person name="William W."/>
        </authorList>
    </citation>
    <scope>NUCLEOTIDE SEQUENCE</scope>
</reference>
<dbReference type="GO" id="GO:0006620">
    <property type="term" value="P:post-translational protein targeting to endoplasmic reticulum membrane"/>
    <property type="evidence" value="ECO:0007669"/>
    <property type="project" value="InterPro"/>
</dbReference>
<protein>
    <recommendedName>
        <fullName evidence="3">Ubiquitin-like domain-containing protein</fullName>
    </recommendedName>
</protein>
<dbReference type="PANTHER" id="PTHR46555:SF1">
    <property type="entry name" value="UBIQUITIN-LIKE PROTEIN 4A"/>
    <property type="match status" value="1"/>
</dbReference>
<dbReference type="GO" id="GO:0051087">
    <property type="term" value="F:protein-folding chaperone binding"/>
    <property type="evidence" value="ECO:0007669"/>
    <property type="project" value="TreeGrafter"/>
</dbReference>
<keyword evidence="2" id="KW-0963">Cytoplasm</keyword>
<accession>A0A8S1WRY6</accession>
<dbReference type="InterPro" id="IPR047154">
    <property type="entry name" value="UBL4A-like"/>
</dbReference>
<name>A0A8S1WRY6_9CILI</name>
<dbReference type="InterPro" id="IPR000626">
    <property type="entry name" value="Ubiquitin-like_dom"/>
</dbReference>
<gene>
    <name evidence="4" type="ORF">PPENT_87.1.T0980093</name>
</gene>
<organism evidence="4 5">
    <name type="scientific">Paramecium pentaurelia</name>
    <dbReference type="NCBI Taxonomy" id="43138"/>
    <lineage>
        <taxon>Eukaryota</taxon>
        <taxon>Sar</taxon>
        <taxon>Alveolata</taxon>
        <taxon>Ciliophora</taxon>
        <taxon>Intramacronucleata</taxon>
        <taxon>Oligohymenophorea</taxon>
        <taxon>Peniculida</taxon>
        <taxon>Parameciidae</taxon>
        <taxon>Paramecium</taxon>
    </lineage>
</organism>
<dbReference type="PANTHER" id="PTHR46555">
    <property type="entry name" value="UBIQUITIN-LIKE PROTEIN 4A"/>
    <property type="match status" value="1"/>
</dbReference>
<comment type="subcellular location">
    <subcellularLocation>
        <location evidence="1">Cytoplasm</location>
    </subcellularLocation>
</comment>
<evidence type="ECO:0000256" key="2">
    <source>
        <dbReference type="ARBA" id="ARBA00022490"/>
    </source>
</evidence>
<dbReference type="GO" id="GO:0071816">
    <property type="term" value="P:tail-anchored membrane protein insertion into ER membrane"/>
    <property type="evidence" value="ECO:0007669"/>
    <property type="project" value="TreeGrafter"/>
</dbReference>
<feature type="domain" description="Ubiquitin-like" evidence="3">
    <location>
        <begin position="396"/>
        <end position="462"/>
    </location>
</feature>
<evidence type="ECO:0000259" key="3">
    <source>
        <dbReference type="PROSITE" id="PS50053"/>
    </source>
</evidence>